<protein>
    <submittedName>
        <fullName evidence="1">Uncharacterized protein</fullName>
    </submittedName>
</protein>
<evidence type="ECO:0000313" key="2">
    <source>
        <dbReference type="Proteomes" id="UP000199073"/>
    </source>
</evidence>
<dbReference type="EMBL" id="FNJI01000062">
    <property type="protein sequence ID" value="SDP81304.1"/>
    <property type="molecule type" value="Genomic_DNA"/>
</dbReference>
<reference evidence="1 2" key="1">
    <citation type="submission" date="2016-10" db="EMBL/GenBank/DDBJ databases">
        <authorList>
            <person name="de Groot N.N."/>
        </authorList>
    </citation>
    <scope>NUCLEOTIDE SEQUENCE [LARGE SCALE GENOMIC DNA]</scope>
    <source>
        <strain evidence="1 2">DSM 12130</strain>
    </source>
</reference>
<gene>
    <name evidence="1" type="ORF">SAMN05660330_04212</name>
</gene>
<dbReference type="RefSeq" id="WP_092226072.1">
    <property type="nucleotide sequence ID" value="NZ_FNJI01000062.1"/>
</dbReference>
<evidence type="ECO:0000313" key="1">
    <source>
        <dbReference type="EMBL" id="SDP81304.1"/>
    </source>
</evidence>
<dbReference type="AlphaFoldDB" id="A0A1H0VSF2"/>
<organism evidence="1 2">
    <name type="scientific">Desulforhopalus singaporensis</name>
    <dbReference type="NCBI Taxonomy" id="91360"/>
    <lineage>
        <taxon>Bacteria</taxon>
        <taxon>Pseudomonadati</taxon>
        <taxon>Thermodesulfobacteriota</taxon>
        <taxon>Desulfobulbia</taxon>
        <taxon>Desulfobulbales</taxon>
        <taxon>Desulfocapsaceae</taxon>
        <taxon>Desulforhopalus</taxon>
    </lineage>
</organism>
<keyword evidence="2" id="KW-1185">Reference proteome</keyword>
<accession>A0A1H0VSF2</accession>
<dbReference type="Proteomes" id="UP000199073">
    <property type="component" value="Unassembled WGS sequence"/>
</dbReference>
<proteinExistence type="predicted"/>
<sequence>MIKELTGPTLLLLDNEQNLFACSTILPELRSRLRFDSLNTFAVSDFRTGVELLRALDIDIVLVAERDACDLRRVVVTIAAIRPGTSIIVVSREDDMGVISSNQMVSIMDETNCQRILIGKGKKTSLTSLCEASVTGGPAFAQFLPMSARVLSAGDNWADTRKKRGWMP</sequence>
<name>A0A1H0VSF2_9BACT</name>